<organism evidence="1 2">
    <name type="scientific">Streptomyces roseolilacinus</name>
    <dbReference type="NCBI Taxonomy" id="66904"/>
    <lineage>
        <taxon>Bacteria</taxon>
        <taxon>Bacillati</taxon>
        <taxon>Actinomycetota</taxon>
        <taxon>Actinomycetes</taxon>
        <taxon>Kitasatosporales</taxon>
        <taxon>Streptomycetaceae</taxon>
        <taxon>Streptomyces</taxon>
    </lineage>
</organism>
<reference evidence="1" key="1">
    <citation type="journal article" date="2014" name="Int. J. Syst. Evol. Microbiol.">
        <title>Complete genome sequence of Corynebacterium casei LMG S-19264T (=DSM 44701T), isolated from a smear-ripened cheese.</title>
        <authorList>
            <consortium name="US DOE Joint Genome Institute (JGI-PGF)"/>
            <person name="Walter F."/>
            <person name="Albersmeier A."/>
            <person name="Kalinowski J."/>
            <person name="Ruckert C."/>
        </authorList>
    </citation>
    <scope>NUCLEOTIDE SEQUENCE</scope>
    <source>
        <strain evidence="1">JCM 4335</strain>
    </source>
</reference>
<dbReference type="EMBL" id="BMSV01000008">
    <property type="protein sequence ID" value="GGQ18751.1"/>
    <property type="molecule type" value="Genomic_DNA"/>
</dbReference>
<dbReference type="RefSeq" id="WP_189536165.1">
    <property type="nucleotide sequence ID" value="NZ_BMSV01000008.1"/>
</dbReference>
<gene>
    <name evidence="1" type="ORF">GCM10010249_41730</name>
</gene>
<keyword evidence="2" id="KW-1185">Reference proteome</keyword>
<evidence type="ECO:0000313" key="1">
    <source>
        <dbReference type="EMBL" id="GGQ18751.1"/>
    </source>
</evidence>
<accession>A0A918B390</accession>
<protein>
    <submittedName>
        <fullName evidence="1">Uncharacterized protein</fullName>
    </submittedName>
</protein>
<dbReference type="Proteomes" id="UP000654123">
    <property type="component" value="Unassembled WGS sequence"/>
</dbReference>
<sequence>MSDDLPEGAPESAPIVVLGVAPADPPYRVVEVRGDVVGLARDMVDVIRLAHASGMAHVDLDDPAVVRWVGGGKYHWSPRA</sequence>
<evidence type="ECO:0000313" key="2">
    <source>
        <dbReference type="Proteomes" id="UP000654123"/>
    </source>
</evidence>
<reference evidence="1" key="2">
    <citation type="submission" date="2020-09" db="EMBL/GenBank/DDBJ databases">
        <authorList>
            <person name="Sun Q."/>
            <person name="Ohkuma M."/>
        </authorList>
    </citation>
    <scope>NUCLEOTIDE SEQUENCE</scope>
    <source>
        <strain evidence="1">JCM 4335</strain>
    </source>
</reference>
<comment type="caution">
    <text evidence="1">The sequence shown here is derived from an EMBL/GenBank/DDBJ whole genome shotgun (WGS) entry which is preliminary data.</text>
</comment>
<name>A0A918B390_9ACTN</name>
<dbReference type="AlphaFoldDB" id="A0A918B390"/>
<proteinExistence type="predicted"/>